<dbReference type="STRING" id="3218.A0A2K1J6X0"/>
<dbReference type="FunCoup" id="A0A2K1J6X0">
    <property type="interactions" value="1179"/>
</dbReference>
<dbReference type="InterPro" id="IPR015659">
    <property type="entry name" value="Proline_oxidase"/>
</dbReference>
<accession>A0A2K1J6X0</accession>
<dbReference type="GeneID" id="112293951"/>
<evidence type="ECO:0000256" key="5">
    <source>
        <dbReference type="RuleBase" id="RU364054"/>
    </source>
</evidence>
<comment type="cofactor">
    <cofactor evidence="5">
        <name>FAD</name>
        <dbReference type="ChEBI" id="CHEBI:57692"/>
    </cofactor>
</comment>
<dbReference type="EMBL" id="ABEU02000016">
    <property type="protein sequence ID" value="PNR37284.1"/>
    <property type="molecule type" value="Genomic_DNA"/>
</dbReference>
<dbReference type="RefSeq" id="XP_024399745.1">
    <property type="nucleotide sequence ID" value="XM_024543977.2"/>
</dbReference>
<organism evidence="7">
    <name type="scientific">Physcomitrium patens</name>
    <name type="common">Spreading-leaved earth moss</name>
    <name type="synonym">Physcomitrella patens</name>
    <dbReference type="NCBI Taxonomy" id="3218"/>
    <lineage>
        <taxon>Eukaryota</taxon>
        <taxon>Viridiplantae</taxon>
        <taxon>Streptophyta</taxon>
        <taxon>Embryophyta</taxon>
        <taxon>Bryophyta</taxon>
        <taxon>Bryophytina</taxon>
        <taxon>Bryopsida</taxon>
        <taxon>Funariidae</taxon>
        <taxon>Funariales</taxon>
        <taxon>Funariaceae</taxon>
        <taxon>Physcomitrium</taxon>
    </lineage>
</organism>
<dbReference type="PANTHER" id="PTHR13914:SF0">
    <property type="entry name" value="PROLINE DEHYDROGENASE 1, MITOCHONDRIAL"/>
    <property type="match status" value="1"/>
</dbReference>
<proteinExistence type="inferred from homology"/>
<dbReference type="EnsemblPlants" id="Pp3c16_2800V3.1">
    <property type="protein sequence ID" value="Pp3c16_2800V3.1"/>
    <property type="gene ID" value="Pp3c16_2800"/>
</dbReference>
<dbReference type="PaxDb" id="3218-PP1S242_13V6.2"/>
<dbReference type="EC" id="1.5.5.2" evidence="2 5"/>
<dbReference type="KEGG" id="ppp:112293951"/>
<comment type="catalytic activity">
    <reaction evidence="5">
        <text>L-proline + a quinone = (S)-1-pyrroline-5-carboxylate + a quinol + H(+)</text>
        <dbReference type="Rhea" id="RHEA:23784"/>
        <dbReference type="ChEBI" id="CHEBI:15378"/>
        <dbReference type="ChEBI" id="CHEBI:17388"/>
        <dbReference type="ChEBI" id="CHEBI:24646"/>
        <dbReference type="ChEBI" id="CHEBI:60039"/>
        <dbReference type="ChEBI" id="CHEBI:132124"/>
        <dbReference type="EC" id="1.5.5.2"/>
    </reaction>
</comment>
<comment type="similarity">
    <text evidence="1 5">Belongs to the proline oxidase family.</text>
</comment>
<keyword evidence="4 5" id="KW-0642">Proline metabolism</keyword>
<dbReference type="GO" id="GO:0071949">
    <property type="term" value="F:FAD binding"/>
    <property type="evidence" value="ECO:0000318"/>
    <property type="project" value="GO_Central"/>
</dbReference>
<dbReference type="Gramene" id="Pp3c16_2800V3.3">
    <property type="protein sequence ID" value="Pp3c16_2800V3.3"/>
    <property type="gene ID" value="Pp3c16_2800"/>
</dbReference>
<dbReference type="OMA" id="WMQDAAD"/>
<keyword evidence="9" id="KW-1185">Reference proteome</keyword>
<dbReference type="Pfam" id="PF01619">
    <property type="entry name" value="Pro_dh"/>
    <property type="match status" value="1"/>
</dbReference>
<dbReference type="GO" id="GO:0010133">
    <property type="term" value="P:L-proline catabolic process to L-glutamate"/>
    <property type="evidence" value="ECO:0000318"/>
    <property type="project" value="GO_Central"/>
</dbReference>
<sequence>MAWRSSRALFWRESIPRTLTRAPLFTRAVTTYDTPATTHDTFDDVLQTKDGETLFAGLKTAELVRTLFNLHLVAYEPVVDLSLKVLTSPLMKYSLFQVPVNQVVKGTAYSHFCAGEDVEEASKTLQRMWELGLRGILDYSSEDATDNESCDKNLQKFVHVVRQSSRLPQGSVSTSCVKISAICPIQLLERVSDLFRWQHVHKEFKLPWKQDVIPFLAEESPTHHVTSPPEPLTKEEEIDLTLAHKRLKDLCEACEQEGLPLLIDAEYSSVQPAIDYIIHAAAAEFNKGDRPLIYGTMQAYLKDSFSRLSLAVRGSHERGLSYGVKLVRGAYLSRENEMASFLRVPSPIHPNIESTHRCYNSCAAFMLEQAATGDGAVMLATHNMDSGRIAAAKALELGLSRDDPRVQFAQLKGMADLLSLALAQAGFRVVKYLPFGPVSEVIPYLVRRAEENRGLLGNTIHERQAIRTELRRRLLQF</sequence>
<dbReference type="GO" id="GO:0005739">
    <property type="term" value="C:mitochondrion"/>
    <property type="evidence" value="ECO:0000318"/>
    <property type="project" value="GO_Central"/>
</dbReference>
<comment type="function">
    <text evidence="5">Converts proline to delta-1-pyrroline-5-carboxylate.</text>
</comment>
<protein>
    <recommendedName>
        <fullName evidence="2 5">Proline dehydrogenase</fullName>
        <ecNumber evidence="2 5">1.5.5.2</ecNumber>
    </recommendedName>
</protein>
<evidence type="ECO:0000256" key="3">
    <source>
        <dbReference type="ARBA" id="ARBA00023002"/>
    </source>
</evidence>
<reference evidence="8" key="3">
    <citation type="submission" date="2020-12" db="UniProtKB">
        <authorList>
            <consortium name="EnsemblPlants"/>
        </authorList>
    </citation>
    <scope>IDENTIFICATION</scope>
</reference>
<dbReference type="RefSeq" id="XP_024399744.1">
    <property type="nucleotide sequence ID" value="XM_024543976.2"/>
</dbReference>
<evidence type="ECO:0000313" key="9">
    <source>
        <dbReference type="Proteomes" id="UP000006727"/>
    </source>
</evidence>
<evidence type="ECO:0000259" key="6">
    <source>
        <dbReference type="Pfam" id="PF01619"/>
    </source>
</evidence>
<gene>
    <name evidence="8" type="primary">LOC112293951</name>
    <name evidence="7" type="ORF">PHYPA_020392</name>
</gene>
<dbReference type="EnsemblPlants" id="Pp3c16_2800V3.4">
    <property type="protein sequence ID" value="Pp3c16_2800V3.4"/>
    <property type="gene ID" value="Pp3c16_2800"/>
</dbReference>
<evidence type="ECO:0000256" key="4">
    <source>
        <dbReference type="ARBA" id="ARBA00023062"/>
    </source>
</evidence>
<keyword evidence="5" id="KW-0274">FAD</keyword>
<feature type="domain" description="Proline dehydrogenase" evidence="6">
    <location>
        <begin position="122"/>
        <end position="454"/>
    </location>
</feature>
<dbReference type="OrthoDB" id="5464at2759"/>
<reference evidence="7 9" key="2">
    <citation type="journal article" date="2018" name="Plant J.">
        <title>The Physcomitrella patens chromosome-scale assembly reveals moss genome structure and evolution.</title>
        <authorList>
            <person name="Lang D."/>
            <person name="Ullrich K.K."/>
            <person name="Murat F."/>
            <person name="Fuchs J."/>
            <person name="Jenkins J."/>
            <person name="Haas F.B."/>
            <person name="Piednoel M."/>
            <person name="Gundlach H."/>
            <person name="Van Bel M."/>
            <person name="Meyberg R."/>
            <person name="Vives C."/>
            <person name="Morata J."/>
            <person name="Symeonidi A."/>
            <person name="Hiss M."/>
            <person name="Muchero W."/>
            <person name="Kamisugi Y."/>
            <person name="Saleh O."/>
            <person name="Blanc G."/>
            <person name="Decker E.L."/>
            <person name="van Gessel N."/>
            <person name="Grimwood J."/>
            <person name="Hayes R.D."/>
            <person name="Graham S.W."/>
            <person name="Gunter L.E."/>
            <person name="McDaniel S.F."/>
            <person name="Hoernstein S.N.W."/>
            <person name="Larsson A."/>
            <person name="Li F.W."/>
            <person name="Perroud P.F."/>
            <person name="Phillips J."/>
            <person name="Ranjan P."/>
            <person name="Rokshar D.S."/>
            <person name="Rothfels C.J."/>
            <person name="Schneider L."/>
            <person name="Shu S."/>
            <person name="Stevenson D.W."/>
            <person name="Thummler F."/>
            <person name="Tillich M."/>
            <person name="Villarreal Aguilar J.C."/>
            <person name="Widiez T."/>
            <person name="Wong G.K."/>
            <person name="Wymore A."/>
            <person name="Zhang Y."/>
            <person name="Zimmer A.D."/>
            <person name="Quatrano R.S."/>
            <person name="Mayer K.F.X."/>
            <person name="Goodstein D."/>
            <person name="Casacuberta J.M."/>
            <person name="Vandepoele K."/>
            <person name="Reski R."/>
            <person name="Cuming A.C."/>
            <person name="Tuskan G.A."/>
            <person name="Maumus F."/>
            <person name="Salse J."/>
            <person name="Schmutz J."/>
            <person name="Rensing S.A."/>
        </authorList>
    </citation>
    <scope>NUCLEOTIDE SEQUENCE [LARGE SCALE GENOMIC DNA]</scope>
    <source>
        <strain evidence="8 9">cv. Gransden 2004</strain>
    </source>
</reference>
<evidence type="ECO:0000313" key="8">
    <source>
        <dbReference type="EnsemblPlants" id="Pp3c16_2800V3.1"/>
    </source>
</evidence>
<dbReference type="Proteomes" id="UP000006727">
    <property type="component" value="Chromosome 16"/>
</dbReference>
<dbReference type="EnsemblPlants" id="Pp3c16_2800V3.3">
    <property type="protein sequence ID" value="Pp3c16_2800V3.3"/>
    <property type="gene ID" value="Pp3c16_2800"/>
</dbReference>
<dbReference type="Gramene" id="Pp3c16_2800V3.1">
    <property type="protein sequence ID" value="Pp3c16_2800V3.1"/>
    <property type="gene ID" value="Pp3c16_2800"/>
</dbReference>
<dbReference type="InterPro" id="IPR002872">
    <property type="entry name" value="Proline_DH_dom"/>
</dbReference>
<dbReference type="GO" id="GO:0004657">
    <property type="term" value="F:proline dehydrogenase activity"/>
    <property type="evidence" value="ECO:0000318"/>
    <property type="project" value="GO_Central"/>
</dbReference>
<keyword evidence="3 5" id="KW-0560">Oxidoreductase</keyword>
<dbReference type="PANTHER" id="PTHR13914">
    <property type="entry name" value="PROLINE OXIDASE"/>
    <property type="match status" value="1"/>
</dbReference>
<reference evidence="7 9" key="1">
    <citation type="journal article" date="2008" name="Science">
        <title>The Physcomitrella genome reveals evolutionary insights into the conquest of land by plants.</title>
        <authorList>
            <person name="Rensing S."/>
            <person name="Lang D."/>
            <person name="Zimmer A."/>
            <person name="Terry A."/>
            <person name="Salamov A."/>
            <person name="Shapiro H."/>
            <person name="Nishiyama T."/>
            <person name="Perroud P.-F."/>
            <person name="Lindquist E."/>
            <person name="Kamisugi Y."/>
            <person name="Tanahashi T."/>
            <person name="Sakakibara K."/>
            <person name="Fujita T."/>
            <person name="Oishi K."/>
            <person name="Shin-I T."/>
            <person name="Kuroki Y."/>
            <person name="Toyoda A."/>
            <person name="Suzuki Y."/>
            <person name="Hashimoto A."/>
            <person name="Yamaguchi K."/>
            <person name="Sugano A."/>
            <person name="Kohara Y."/>
            <person name="Fujiyama A."/>
            <person name="Anterola A."/>
            <person name="Aoki S."/>
            <person name="Ashton N."/>
            <person name="Barbazuk W.B."/>
            <person name="Barker E."/>
            <person name="Bennetzen J."/>
            <person name="Bezanilla M."/>
            <person name="Blankenship R."/>
            <person name="Cho S.H."/>
            <person name="Dutcher S."/>
            <person name="Estelle M."/>
            <person name="Fawcett J.A."/>
            <person name="Gundlach H."/>
            <person name="Hanada K."/>
            <person name="Heyl A."/>
            <person name="Hicks K.A."/>
            <person name="Hugh J."/>
            <person name="Lohr M."/>
            <person name="Mayer K."/>
            <person name="Melkozernov A."/>
            <person name="Murata T."/>
            <person name="Nelson D."/>
            <person name="Pils B."/>
            <person name="Prigge M."/>
            <person name="Reiss B."/>
            <person name="Renner T."/>
            <person name="Rombauts S."/>
            <person name="Rushton P."/>
            <person name="Sanderfoot A."/>
            <person name="Schween G."/>
            <person name="Shiu S.-H."/>
            <person name="Stueber K."/>
            <person name="Theodoulou F.L."/>
            <person name="Tu H."/>
            <person name="Van de Peer Y."/>
            <person name="Verrier P.J."/>
            <person name="Waters E."/>
            <person name="Wood A."/>
            <person name="Yang L."/>
            <person name="Cove D."/>
            <person name="Cuming A."/>
            <person name="Hasebe M."/>
            <person name="Lucas S."/>
            <person name="Mishler D.B."/>
            <person name="Reski R."/>
            <person name="Grigoriev I."/>
            <person name="Quatrano R.S."/>
            <person name="Boore J.L."/>
        </authorList>
    </citation>
    <scope>NUCLEOTIDE SEQUENCE [LARGE SCALE GENOMIC DNA]</scope>
    <source>
        <strain evidence="8 9">cv. Gransden 2004</strain>
    </source>
</reference>
<evidence type="ECO:0000313" key="7">
    <source>
        <dbReference type="EMBL" id="PNR37284.1"/>
    </source>
</evidence>
<evidence type="ECO:0000256" key="2">
    <source>
        <dbReference type="ARBA" id="ARBA00012695"/>
    </source>
</evidence>
<keyword evidence="5" id="KW-0285">Flavoprotein</keyword>
<dbReference type="InterPro" id="IPR029041">
    <property type="entry name" value="FAD-linked_oxidoreductase-like"/>
</dbReference>
<dbReference type="AlphaFoldDB" id="A0A2K1J6X0"/>
<dbReference type="SUPFAM" id="SSF51730">
    <property type="entry name" value="FAD-linked oxidoreductase"/>
    <property type="match status" value="1"/>
</dbReference>
<dbReference type="Gene3D" id="3.20.20.220">
    <property type="match status" value="1"/>
</dbReference>
<dbReference type="Gramene" id="Pp3c16_2800V3.4">
    <property type="protein sequence ID" value="Pp3c16_2800V3.4"/>
    <property type="gene ID" value="Pp3c16_2800"/>
</dbReference>
<evidence type="ECO:0000256" key="1">
    <source>
        <dbReference type="ARBA" id="ARBA00005869"/>
    </source>
</evidence>
<name>A0A2K1J6X0_PHYPA</name>